<accession>A0A4S8MXI4</accession>
<organism evidence="5 6">
    <name type="scientific">Dendrothele bispora (strain CBS 962.96)</name>
    <dbReference type="NCBI Taxonomy" id="1314807"/>
    <lineage>
        <taxon>Eukaryota</taxon>
        <taxon>Fungi</taxon>
        <taxon>Dikarya</taxon>
        <taxon>Basidiomycota</taxon>
        <taxon>Agaricomycotina</taxon>
        <taxon>Agaricomycetes</taxon>
        <taxon>Agaricomycetidae</taxon>
        <taxon>Agaricales</taxon>
        <taxon>Agaricales incertae sedis</taxon>
        <taxon>Dendrothele</taxon>
    </lineage>
</organism>
<dbReference type="GO" id="GO:0005737">
    <property type="term" value="C:cytoplasm"/>
    <property type="evidence" value="ECO:0007669"/>
    <property type="project" value="TreeGrafter"/>
</dbReference>
<dbReference type="EMBL" id="ML179036">
    <property type="protein sequence ID" value="THV08088.1"/>
    <property type="molecule type" value="Genomic_DNA"/>
</dbReference>
<feature type="domain" description="AN1-type" evidence="4">
    <location>
        <begin position="59"/>
        <end position="94"/>
    </location>
</feature>
<reference evidence="5 6" key="1">
    <citation type="journal article" date="2019" name="Nat. Ecol. Evol.">
        <title>Megaphylogeny resolves global patterns of mushroom evolution.</title>
        <authorList>
            <person name="Varga T."/>
            <person name="Krizsan K."/>
            <person name="Foldi C."/>
            <person name="Dima B."/>
            <person name="Sanchez-Garcia M."/>
            <person name="Sanchez-Ramirez S."/>
            <person name="Szollosi G.J."/>
            <person name="Szarkandi J.G."/>
            <person name="Papp V."/>
            <person name="Albert L."/>
            <person name="Andreopoulos W."/>
            <person name="Angelini C."/>
            <person name="Antonin V."/>
            <person name="Barry K.W."/>
            <person name="Bougher N.L."/>
            <person name="Buchanan P."/>
            <person name="Buyck B."/>
            <person name="Bense V."/>
            <person name="Catcheside P."/>
            <person name="Chovatia M."/>
            <person name="Cooper J."/>
            <person name="Damon W."/>
            <person name="Desjardin D."/>
            <person name="Finy P."/>
            <person name="Geml J."/>
            <person name="Haridas S."/>
            <person name="Hughes K."/>
            <person name="Justo A."/>
            <person name="Karasinski D."/>
            <person name="Kautmanova I."/>
            <person name="Kiss B."/>
            <person name="Kocsube S."/>
            <person name="Kotiranta H."/>
            <person name="LaButti K.M."/>
            <person name="Lechner B.E."/>
            <person name="Liimatainen K."/>
            <person name="Lipzen A."/>
            <person name="Lukacs Z."/>
            <person name="Mihaltcheva S."/>
            <person name="Morgado L.N."/>
            <person name="Niskanen T."/>
            <person name="Noordeloos M.E."/>
            <person name="Ohm R.A."/>
            <person name="Ortiz-Santana B."/>
            <person name="Ovrebo C."/>
            <person name="Racz N."/>
            <person name="Riley R."/>
            <person name="Savchenko A."/>
            <person name="Shiryaev A."/>
            <person name="Soop K."/>
            <person name="Spirin V."/>
            <person name="Szebenyi C."/>
            <person name="Tomsovsky M."/>
            <person name="Tulloss R.E."/>
            <person name="Uehling J."/>
            <person name="Grigoriev I.V."/>
            <person name="Vagvolgyi C."/>
            <person name="Papp T."/>
            <person name="Martin F.M."/>
            <person name="Miettinen O."/>
            <person name="Hibbett D.S."/>
            <person name="Nagy L.G."/>
        </authorList>
    </citation>
    <scope>NUCLEOTIDE SEQUENCE [LARGE SCALE GENOMIC DNA]</scope>
    <source>
        <strain evidence="5 6">CBS 962.96</strain>
    </source>
</reference>
<protein>
    <recommendedName>
        <fullName evidence="4">AN1-type domain-containing protein</fullName>
    </recommendedName>
</protein>
<dbReference type="GO" id="GO:0008270">
    <property type="term" value="F:zinc ion binding"/>
    <property type="evidence" value="ECO:0007669"/>
    <property type="project" value="UniProtKB-KW"/>
</dbReference>
<evidence type="ECO:0000256" key="1">
    <source>
        <dbReference type="ARBA" id="ARBA00022723"/>
    </source>
</evidence>
<keyword evidence="6" id="KW-1185">Reference proteome</keyword>
<keyword evidence="1" id="KW-0479">Metal-binding</keyword>
<sequence length="234" mass="25845">MDLLDIGRICAACNQQDFLPILCLHCSLSFCGQHINAHHCHPTHQSHLPSPPIASIVRCASCNDPSVISCSRCQRPYCPHHRHPNDHTCSSKPSPTPAKNQAARDLLAAHFPSTSRTANKNAAKKPAVKNQKLELMKMRHRALAADPKLQSSTMSAQQRSFVKVQINDGPEKIFWLEKTVIAGKAFDLLANQMGIPASNFDHYRLCKKSDQQLVALQNDLVFADQVADGDSIIL</sequence>
<gene>
    <name evidence="5" type="ORF">K435DRAFT_594643</name>
</gene>
<dbReference type="OrthoDB" id="431929at2759"/>
<dbReference type="SUPFAM" id="SSF118310">
    <property type="entry name" value="AN1-like Zinc finger"/>
    <property type="match status" value="2"/>
</dbReference>
<dbReference type="AlphaFoldDB" id="A0A4S8MXI4"/>
<evidence type="ECO:0000313" key="6">
    <source>
        <dbReference type="Proteomes" id="UP000297245"/>
    </source>
</evidence>
<feature type="non-terminal residue" evidence="5">
    <location>
        <position position="234"/>
    </location>
</feature>
<keyword evidence="2" id="KW-0863">Zinc-finger</keyword>
<dbReference type="SMART" id="SM00154">
    <property type="entry name" value="ZnF_AN1"/>
    <property type="match status" value="2"/>
</dbReference>
<dbReference type="PANTHER" id="PTHR14677">
    <property type="entry name" value="ARSENITE INDUCUBLE RNA ASSOCIATED PROTEIN AIP-1-RELATED"/>
    <property type="match status" value="1"/>
</dbReference>
<proteinExistence type="predicted"/>
<name>A0A4S8MXI4_DENBC</name>
<evidence type="ECO:0000256" key="2">
    <source>
        <dbReference type="ARBA" id="ARBA00022771"/>
    </source>
</evidence>
<evidence type="ECO:0000256" key="3">
    <source>
        <dbReference type="ARBA" id="ARBA00022833"/>
    </source>
</evidence>
<dbReference type="PANTHER" id="PTHR14677:SF20">
    <property type="entry name" value="ZINC FINGER AN1-TYPE CONTAINING 2A-RELATED"/>
    <property type="match status" value="1"/>
</dbReference>
<feature type="domain" description="AN1-type" evidence="4">
    <location>
        <begin position="10"/>
        <end position="45"/>
    </location>
</feature>
<dbReference type="Gene3D" id="4.10.1110.10">
    <property type="entry name" value="AN1-like Zinc finger"/>
    <property type="match status" value="2"/>
</dbReference>
<dbReference type="InterPro" id="IPR000058">
    <property type="entry name" value="Znf_AN1"/>
</dbReference>
<dbReference type="Proteomes" id="UP000297245">
    <property type="component" value="Unassembled WGS sequence"/>
</dbReference>
<evidence type="ECO:0000259" key="4">
    <source>
        <dbReference type="SMART" id="SM00154"/>
    </source>
</evidence>
<keyword evidence="3" id="KW-0862">Zinc</keyword>
<dbReference type="InterPro" id="IPR035896">
    <property type="entry name" value="AN1-like_Znf"/>
</dbReference>
<evidence type="ECO:0000313" key="5">
    <source>
        <dbReference type="EMBL" id="THV08088.1"/>
    </source>
</evidence>